<dbReference type="Gene3D" id="3.30.470.20">
    <property type="entry name" value="ATP-grasp fold, B domain"/>
    <property type="match status" value="1"/>
</dbReference>
<accession>A0ABT8B2B4</accession>
<dbReference type="Gene3D" id="3.30.1490.20">
    <property type="entry name" value="ATP-grasp fold, A domain"/>
    <property type="match status" value="1"/>
</dbReference>
<evidence type="ECO:0000313" key="4">
    <source>
        <dbReference type="Proteomes" id="UP001180081"/>
    </source>
</evidence>
<dbReference type="PROSITE" id="PS50975">
    <property type="entry name" value="ATP_GRASP"/>
    <property type="match status" value="1"/>
</dbReference>
<evidence type="ECO:0000313" key="3">
    <source>
        <dbReference type="EMBL" id="MDN3576273.1"/>
    </source>
</evidence>
<keyword evidence="1" id="KW-0547">Nucleotide-binding</keyword>
<evidence type="ECO:0000259" key="2">
    <source>
        <dbReference type="PROSITE" id="PS50975"/>
    </source>
</evidence>
<dbReference type="PANTHER" id="PTHR39217">
    <property type="match status" value="1"/>
</dbReference>
<name>A0ABT8B2B4_9NEIS</name>
<gene>
    <name evidence="3" type="ORF">QWZ03_05785</name>
</gene>
<dbReference type="InterPro" id="IPR053191">
    <property type="entry name" value="DcsG_Biosynth_Enzyme"/>
</dbReference>
<reference evidence="3" key="2">
    <citation type="submission" date="2023-06" db="EMBL/GenBank/DDBJ databases">
        <authorList>
            <person name="Lucena T."/>
            <person name="Sun Q."/>
        </authorList>
    </citation>
    <scope>NUCLEOTIDE SEQUENCE</scope>
    <source>
        <strain evidence="3">CECT 7703</strain>
    </source>
</reference>
<dbReference type="EMBL" id="JAUFPU010000004">
    <property type="protein sequence ID" value="MDN3576273.1"/>
    <property type="molecule type" value="Genomic_DNA"/>
</dbReference>
<keyword evidence="1" id="KW-0067">ATP-binding</keyword>
<dbReference type="RefSeq" id="WP_290331852.1">
    <property type="nucleotide sequence ID" value="NZ_JAUFPU010000004.1"/>
</dbReference>
<dbReference type="InterPro" id="IPR013815">
    <property type="entry name" value="ATP_grasp_subdomain_1"/>
</dbReference>
<feature type="domain" description="ATP-grasp" evidence="2">
    <location>
        <begin position="104"/>
        <end position="296"/>
    </location>
</feature>
<dbReference type="PANTHER" id="PTHR39217:SF1">
    <property type="entry name" value="GLUTATHIONE SYNTHETASE"/>
    <property type="match status" value="1"/>
</dbReference>
<dbReference type="Proteomes" id="UP001180081">
    <property type="component" value="Unassembled WGS sequence"/>
</dbReference>
<evidence type="ECO:0000256" key="1">
    <source>
        <dbReference type="PROSITE-ProRule" id="PRU00409"/>
    </source>
</evidence>
<keyword evidence="4" id="KW-1185">Reference proteome</keyword>
<proteinExistence type="predicted"/>
<sequence length="296" mass="32309">MDVTLVTAGPYLAAQPDDWYVSQIHHEERLLATALAALGLQSQRADWADGQVDWRQTRCAVLRSTWDYFHRYDAFSAWLAGADGQTMLLNPLPLLRWNIDKRYLADLAQAGVAIVPTRFVARGDSASLVQLAAEQGWDAVVFKPAVSGSARLTYRAEGSELQALQAVFAACVAGEDMLVQPFQPEILALGEVSLMVMDGRYTHAIRKLPKAGDFRVQDDHGGTVQPYAPSRAEVAFAEAAVAACPSLPAYARVDFVVTAEGCRLMELELIEPELFLRFHPPAADALAAAIARRLAT</sequence>
<dbReference type="InterPro" id="IPR011761">
    <property type="entry name" value="ATP-grasp"/>
</dbReference>
<comment type="caution">
    <text evidence="3">The sequence shown here is derived from an EMBL/GenBank/DDBJ whole genome shotgun (WGS) entry which is preliminary data.</text>
</comment>
<dbReference type="SUPFAM" id="SSF56059">
    <property type="entry name" value="Glutathione synthetase ATP-binding domain-like"/>
    <property type="match status" value="1"/>
</dbReference>
<organism evidence="3 4">
    <name type="scientific">Chitinimonas viridis</name>
    <dbReference type="NCBI Taxonomy" id="664880"/>
    <lineage>
        <taxon>Bacteria</taxon>
        <taxon>Pseudomonadati</taxon>
        <taxon>Pseudomonadota</taxon>
        <taxon>Betaproteobacteria</taxon>
        <taxon>Neisseriales</taxon>
        <taxon>Chitinibacteraceae</taxon>
        <taxon>Chitinimonas</taxon>
    </lineage>
</organism>
<protein>
    <recommendedName>
        <fullName evidence="2">ATP-grasp domain-containing protein</fullName>
    </recommendedName>
</protein>
<reference evidence="3" key="1">
    <citation type="journal article" date="2014" name="Int. J. Syst. Evol. Microbiol.">
        <title>Complete genome of a new Firmicutes species belonging to the dominant human colonic microbiota ('Ruminococcus bicirculans') reveals two chromosomes and a selective capacity to utilize plant glucans.</title>
        <authorList>
            <consortium name="NISC Comparative Sequencing Program"/>
            <person name="Wegmann U."/>
            <person name="Louis P."/>
            <person name="Goesmann A."/>
            <person name="Henrissat B."/>
            <person name="Duncan S.H."/>
            <person name="Flint H.J."/>
        </authorList>
    </citation>
    <scope>NUCLEOTIDE SEQUENCE</scope>
    <source>
        <strain evidence="3">CECT 7703</strain>
    </source>
</reference>